<dbReference type="EC" id="2.7.10.2" evidence="2"/>
<evidence type="ECO:0000313" key="10">
    <source>
        <dbReference type="EMBL" id="MCD2492291.1"/>
    </source>
</evidence>
<dbReference type="PANTHER" id="PTHR32309">
    <property type="entry name" value="TYROSINE-PROTEIN KINASE"/>
    <property type="match status" value="1"/>
</dbReference>
<evidence type="ECO:0000256" key="1">
    <source>
        <dbReference type="ARBA" id="ARBA00007316"/>
    </source>
</evidence>
<keyword evidence="3" id="KW-0808">Transferase</keyword>
<keyword evidence="11" id="KW-1185">Reference proteome</keyword>
<keyword evidence="7" id="KW-0829">Tyrosine-protein kinase</keyword>
<dbReference type="Gene3D" id="3.40.50.300">
    <property type="entry name" value="P-loop containing nucleotide triphosphate hydrolases"/>
    <property type="match status" value="1"/>
</dbReference>
<evidence type="ECO:0000256" key="7">
    <source>
        <dbReference type="ARBA" id="ARBA00023137"/>
    </source>
</evidence>
<name>A0AAP2RIE8_9FIRM</name>
<evidence type="ECO:0000259" key="9">
    <source>
        <dbReference type="Pfam" id="PF13614"/>
    </source>
</evidence>
<keyword evidence="4" id="KW-0547">Nucleotide-binding</keyword>
<protein>
    <recommendedName>
        <fullName evidence="2">non-specific protein-tyrosine kinase</fullName>
        <ecNumber evidence="2">2.7.10.2</ecNumber>
    </recommendedName>
</protein>
<comment type="similarity">
    <text evidence="1">Belongs to the CpsD/CapB family.</text>
</comment>
<dbReference type="InterPro" id="IPR025669">
    <property type="entry name" value="AAA_dom"/>
</dbReference>
<reference evidence="10 11" key="1">
    <citation type="submission" date="2021-11" db="EMBL/GenBank/DDBJ databases">
        <title>Lacrimispora sp. nov. NSJ-141 isolated from human feces.</title>
        <authorList>
            <person name="Abdugheni R."/>
        </authorList>
    </citation>
    <scope>NUCLEOTIDE SEQUENCE [LARGE SCALE GENOMIC DNA]</scope>
    <source>
        <strain evidence="10 11">NSJ-141</strain>
    </source>
</reference>
<proteinExistence type="inferred from homology"/>
<dbReference type="NCBIfam" id="TIGR01007">
    <property type="entry name" value="eps_fam"/>
    <property type="match status" value="1"/>
</dbReference>
<dbReference type="PANTHER" id="PTHR32309:SF13">
    <property type="entry name" value="FERRIC ENTEROBACTIN TRANSPORT PROTEIN FEPE"/>
    <property type="match status" value="1"/>
</dbReference>
<dbReference type="RefSeq" id="WP_231062191.1">
    <property type="nucleotide sequence ID" value="NZ_JAJNOR010000003.1"/>
</dbReference>
<comment type="catalytic activity">
    <reaction evidence="8">
        <text>L-tyrosyl-[protein] + ATP = O-phospho-L-tyrosyl-[protein] + ADP + H(+)</text>
        <dbReference type="Rhea" id="RHEA:10596"/>
        <dbReference type="Rhea" id="RHEA-COMP:10136"/>
        <dbReference type="Rhea" id="RHEA-COMP:20101"/>
        <dbReference type="ChEBI" id="CHEBI:15378"/>
        <dbReference type="ChEBI" id="CHEBI:30616"/>
        <dbReference type="ChEBI" id="CHEBI:46858"/>
        <dbReference type="ChEBI" id="CHEBI:61978"/>
        <dbReference type="ChEBI" id="CHEBI:456216"/>
        <dbReference type="EC" id="2.7.10.2"/>
    </reaction>
</comment>
<keyword evidence="6" id="KW-0067">ATP-binding</keyword>
<evidence type="ECO:0000256" key="8">
    <source>
        <dbReference type="ARBA" id="ARBA00051245"/>
    </source>
</evidence>
<dbReference type="GO" id="GO:0005524">
    <property type="term" value="F:ATP binding"/>
    <property type="evidence" value="ECO:0007669"/>
    <property type="project" value="UniProtKB-KW"/>
</dbReference>
<evidence type="ECO:0000256" key="3">
    <source>
        <dbReference type="ARBA" id="ARBA00022679"/>
    </source>
</evidence>
<sequence>MAPKSLNSVVESRNLFFQTGKTHGDFRTQEAFKTLRSNIQFCGSEFRTIVFTSCIPNEGKSHVSYMTAAAFAELGKKVLFIDADLRKSVLRKRLHQTARKTKGLSHFLSGQAALSEIVCPSETIDNMSLVFTGPFPPNPAELLSGEMFRLGLARLEEQFDYIFLDAPPVGSVIDAAIIAKECDGVILVIAANMVSYRIAQSVKAQLDKTDCKILGTVLNKVDMKEHGYYGQYYGQYYGD</sequence>
<evidence type="ECO:0000256" key="5">
    <source>
        <dbReference type="ARBA" id="ARBA00022777"/>
    </source>
</evidence>
<accession>A0AAP2RIE8</accession>
<dbReference type="GO" id="GO:0004715">
    <property type="term" value="F:non-membrane spanning protein tyrosine kinase activity"/>
    <property type="evidence" value="ECO:0007669"/>
    <property type="project" value="UniProtKB-EC"/>
</dbReference>
<dbReference type="InterPro" id="IPR027417">
    <property type="entry name" value="P-loop_NTPase"/>
</dbReference>
<keyword evidence="5 10" id="KW-0418">Kinase</keyword>
<dbReference type="AlphaFoldDB" id="A0AAP2RIE8"/>
<evidence type="ECO:0000313" key="11">
    <source>
        <dbReference type="Proteomes" id="UP001299265"/>
    </source>
</evidence>
<gene>
    <name evidence="10" type="ORF">LQE92_06555</name>
</gene>
<dbReference type="SUPFAM" id="SSF52540">
    <property type="entry name" value="P-loop containing nucleoside triphosphate hydrolases"/>
    <property type="match status" value="1"/>
</dbReference>
<comment type="caution">
    <text evidence="10">The sequence shown here is derived from an EMBL/GenBank/DDBJ whole genome shotgun (WGS) entry which is preliminary data.</text>
</comment>
<evidence type="ECO:0000256" key="2">
    <source>
        <dbReference type="ARBA" id="ARBA00011903"/>
    </source>
</evidence>
<dbReference type="Proteomes" id="UP001299265">
    <property type="component" value="Unassembled WGS sequence"/>
</dbReference>
<dbReference type="InterPro" id="IPR050445">
    <property type="entry name" value="Bact_polysacc_biosynth/exp"/>
</dbReference>
<feature type="domain" description="AAA" evidence="9">
    <location>
        <begin position="59"/>
        <end position="196"/>
    </location>
</feature>
<dbReference type="Pfam" id="PF13614">
    <property type="entry name" value="AAA_31"/>
    <property type="match status" value="1"/>
</dbReference>
<evidence type="ECO:0000256" key="4">
    <source>
        <dbReference type="ARBA" id="ARBA00022741"/>
    </source>
</evidence>
<evidence type="ECO:0000256" key="6">
    <source>
        <dbReference type="ARBA" id="ARBA00022840"/>
    </source>
</evidence>
<organism evidence="10 11">
    <name type="scientific">Lientehia hominis</name>
    <dbReference type="NCBI Taxonomy" id="2897778"/>
    <lineage>
        <taxon>Bacteria</taxon>
        <taxon>Bacillati</taxon>
        <taxon>Bacillota</taxon>
        <taxon>Clostridia</taxon>
        <taxon>Lachnospirales</taxon>
        <taxon>Lachnospiraceae</taxon>
        <taxon>Lientehia</taxon>
    </lineage>
</organism>
<dbReference type="EMBL" id="JAJNOR010000003">
    <property type="protein sequence ID" value="MCD2492291.1"/>
    <property type="molecule type" value="Genomic_DNA"/>
</dbReference>
<dbReference type="InterPro" id="IPR005702">
    <property type="entry name" value="Wzc-like_C"/>
</dbReference>
<dbReference type="CDD" id="cd05387">
    <property type="entry name" value="BY-kinase"/>
    <property type="match status" value="1"/>
</dbReference>
<dbReference type="GO" id="GO:0005886">
    <property type="term" value="C:plasma membrane"/>
    <property type="evidence" value="ECO:0007669"/>
    <property type="project" value="TreeGrafter"/>
</dbReference>